<comment type="similarity">
    <text evidence="6">Belongs to the NDUFAF6 family.</text>
</comment>
<evidence type="ECO:0000313" key="8">
    <source>
        <dbReference type="Proteomes" id="UP000663846"/>
    </source>
</evidence>
<dbReference type="PANTHER" id="PTHR21181:SF13">
    <property type="entry name" value="NADH DEHYDROGENASE (UBIQUINONE) COMPLEX I, ASSEMBLY FACTOR 6"/>
    <property type="match status" value="1"/>
</dbReference>
<dbReference type="AlphaFoldDB" id="A0A8H2X7I9"/>
<evidence type="ECO:0000256" key="3">
    <source>
        <dbReference type="ARBA" id="ARBA00022946"/>
    </source>
</evidence>
<dbReference type="Pfam" id="PF00494">
    <property type="entry name" value="SQS_PSY"/>
    <property type="match status" value="1"/>
</dbReference>
<protein>
    <recommendedName>
        <fullName evidence="9">NADH dehydrogenase (Ubiquinone) complex I, assembly factor 6</fullName>
    </recommendedName>
</protein>
<dbReference type="GO" id="GO:0005743">
    <property type="term" value="C:mitochondrial inner membrane"/>
    <property type="evidence" value="ECO:0007669"/>
    <property type="project" value="UniProtKB-SubCell"/>
</dbReference>
<evidence type="ECO:0000256" key="2">
    <source>
        <dbReference type="ARBA" id="ARBA00022792"/>
    </source>
</evidence>
<dbReference type="InterPro" id="IPR008949">
    <property type="entry name" value="Isoprenoid_synthase_dom_sf"/>
</dbReference>
<keyword evidence="4" id="KW-0496">Mitochondrion</keyword>
<sequence length="331" mass="37071">MAFLNPISLTRRAFHAPKSFCGRDNINGLAYKSRFMATGNSAVGVGGTSESNAYCRELVRKHDYEAYLCSYFYPRAAQPGYFALRALNVELAMIRETVSRPIIGKMRMQFWRDAIKSITSNKPVKHPIAIALHEASQMAKLPPYYLKRMVDARDEDLDRESHMTLEGVTQYAESTSSALLYLLLGLLHQSHSDTLTHAASHVGIAHSFSTLLRALPFHATNRRVIIPVEVTAKHGVRQEEVFRMGGDAQGIDDAVFEFATIANDHILTARDTFKDSGVPSEAMPVFLSAVPVVSFLSRLEQVNFDAFAPQLQTKSWKLPLSIWFASRSRKF</sequence>
<proteinExistence type="inferred from homology"/>
<comment type="subcellular location">
    <subcellularLocation>
        <location evidence="1">Mitochondrion inner membrane</location>
    </subcellularLocation>
</comment>
<reference evidence="7" key="1">
    <citation type="submission" date="2021-01" db="EMBL/GenBank/DDBJ databases">
        <authorList>
            <person name="Kaushik A."/>
        </authorList>
    </citation>
    <scope>NUCLEOTIDE SEQUENCE</scope>
    <source>
        <strain evidence="7">AG1-1C</strain>
    </source>
</reference>
<dbReference type="Gene3D" id="1.10.600.10">
    <property type="entry name" value="Farnesyl Diphosphate Synthase"/>
    <property type="match status" value="1"/>
</dbReference>
<evidence type="ECO:0000313" key="7">
    <source>
        <dbReference type="EMBL" id="CAE6415257.1"/>
    </source>
</evidence>
<evidence type="ECO:0000256" key="4">
    <source>
        <dbReference type="ARBA" id="ARBA00023128"/>
    </source>
</evidence>
<dbReference type="GO" id="GO:0032981">
    <property type="term" value="P:mitochondrial respiratory chain complex I assembly"/>
    <property type="evidence" value="ECO:0007669"/>
    <property type="project" value="TreeGrafter"/>
</dbReference>
<keyword evidence="2" id="KW-0999">Mitochondrion inner membrane</keyword>
<dbReference type="PANTHER" id="PTHR21181">
    <property type="match status" value="1"/>
</dbReference>
<evidence type="ECO:0000256" key="5">
    <source>
        <dbReference type="ARBA" id="ARBA00023136"/>
    </source>
</evidence>
<name>A0A8H2X7I9_9AGAM</name>
<dbReference type="InterPro" id="IPR002060">
    <property type="entry name" value="Squ/phyt_synthse"/>
</dbReference>
<organism evidence="7 8">
    <name type="scientific">Rhizoctonia solani</name>
    <dbReference type="NCBI Taxonomy" id="456999"/>
    <lineage>
        <taxon>Eukaryota</taxon>
        <taxon>Fungi</taxon>
        <taxon>Dikarya</taxon>
        <taxon>Basidiomycota</taxon>
        <taxon>Agaricomycotina</taxon>
        <taxon>Agaricomycetes</taxon>
        <taxon>Cantharellales</taxon>
        <taxon>Ceratobasidiaceae</taxon>
        <taxon>Rhizoctonia</taxon>
    </lineage>
</organism>
<accession>A0A8H2X7I9</accession>
<keyword evidence="5" id="KW-0472">Membrane</keyword>
<evidence type="ECO:0008006" key="9">
    <source>
        <dbReference type="Google" id="ProtNLM"/>
    </source>
</evidence>
<keyword evidence="3" id="KW-0809">Transit peptide</keyword>
<evidence type="ECO:0000256" key="6">
    <source>
        <dbReference type="ARBA" id="ARBA00038273"/>
    </source>
</evidence>
<comment type="caution">
    <text evidence="7">The sequence shown here is derived from an EMBL/GenBank/DDBJ whole genome shotgun (WGS) entry which is preliminary data.</text>
</comment>
<evidence type="ECO:0000256" key="1">
    <source>
        <dbReference type="ARBA" id="ARBA00004273"/>
    </source>
</evidence>
<dbReference type="Proteomes" id="UP000663846">
    <property type="component" value="Unassembled WGS sequence"/>
</dbReference>
<dbReference type="OrthoDB" id="10007757at2759"/>
<gene>
    <name evidence="7" type="ORF">RDB_LOCUS76021</name>
</gene>
<dbReference type="EMBL" id="CAJMWS010000316">
    <property type="protein sequence ID" value="CAE6415257.1"/>
    <property type="molecule type" value="Genomic_DNA"/>
</dbReference>
<dbReference type="SUPFAM" id="SSF48576">
    <property type="entry name" value="Terpenoid synthases"/>
    <property type="match status" value="1"/>
</dbReference>